<protein>
    <recommendedName>
        <fullName evidence="4">homocysteine desulfhydrase</fullName>
        <ecNumber evidence="4">4.4.1.2</ecNumber>
    </recommendedName>
    <alternativeName>
        <fullName evidence="5">Homocysteine desulfhydrase</fullName>
    </alternativeName>
</protein>
<dbReference type="GO" id="GO:0016740">
    <property type="term" value="F:transferase activity"/>
    <property type="evidence" value="ECO:0007669"/>
    <property type="project" value="UniProtKB-KW"/>
</dbReference>
<evidence type="ECO:0000256" key="8">
    <source>
        <dbReference type="PIRSR" id="PIRSR001434-2"/>
    </source>
</evidence>
<evidence type="ECO:0000256" key="5">
    <source>
        <dbReference type="ARBA" id="ARBA00047199"/>
    </source>
</evidence>
<gene>
    <name evidence="10" type="primary">metB_1</name>
    <name evidence="10" type="ORF">DSM106044_04132</name>
</gene>
<dbReference type="InterPro" id="IPR054542">
    <property type="entry name" value="Cys_met_metab_PP"/>
</dbReference>
<dbReference type="Pfam" id="PF01053">
    <property type="entry name" value="Cys_Met_Meta_PP"/>
    <property type="match status" value="1"/>
</dbReference>
<evidence type="ECO:0000256" key="6">
    <source>
        <dbReference type="ARBA" id="ARBA00048780"/>
    </source>
</evidence>
<dbReference type="CDD" id="cd00614">
    <property type="entry name" value="CGS_like"/>
    <property type="match status" value="1"/>
</dbReference>
<dbReference type="GO" id="GO:0030170">
    <property type="term" value="F:pyridoxal phosphate binding"/>
    <property type="evidence" value="ECO:0007669"/>
    <property type="project" value="InterPro"/>
</dbReference>
<evidence type="ECO:0000313" key="10">
    <source>
        <dbReference type="EMBL" id="TLC98987.1"/>
    </source>
</evidence>
<dbReference type="InterPro" id="IPR015421">
    <property type="entry name" value="PyrdxlP-dep_Trfase_major"/>
</dbReference>
<feature type="modified residue" description="N6-(pyridoxal phosphate)lysine" evidence="8">
    <location>
        <position position="206"/>
    </location>
</feature>
<dbReference type="Gene3D" id="3.90.1150.10">
    <property type="entry name" value="Aspartate Aminotransferase, domain 1"/>
    <property type="match status" value="1"/>
</dbReference>
<dbReference type="EMBL" id="QGQD01000078">
    <property type="protein sequence ID" value="TLC98987.1"/>
    <property type="molecule type" value="Genomic_DNA"/>
</dbReference>
<dbReference type="RefSeq" id="WP_138003556.1">
    <property type="nucleotide sequence ID" value="NZ_QGQD01000078.1"/>
</dbReference>
<dbReference type="PROSITE" id="PS00868">
    <property type="entry name" value="CYS_MET_METAB_PP"/>
    <property type="match status" value="1"/>
</dbReference>
<dbReference type="PANTHER" id="PTHR11808">
    <property type="entry name" value="TRANS-SULFURATION ENZYME FAMILY MEMBER"/>
    <property type="match status" value="1"/>
</dbReference>
<proteinExistence type="inferred from homology"/>
<dbReference type="GO" id="GO:0019346">
    <property type="term" value="P:transsulfuration"/>
    <property type="evidence" value="ECO:0007669"/>
    <property type="project" value="InterPro"/>
</dbReference>
<comment type="cofactor">
    <cofactor evidence="1 9">
        <name>pyridoxal 5'-phosphate</name>
        <dbReference type="ChEBI" id="CHEBI:597326"/>
    </cofactor>
</comment>
<dbReference type="InterPro" id="IPR015424">
    <property type="entry name" value="PyrdxlP-dep_Trfase"/>
</dbReference>
<evidence type="ECO:0000313" key="11">
    <source>
        <dbReference type="Proteomes" id="UP000306509"/>
    </source>
</evidence>
<dbReference type="FunFam" id="3.40.640.10:FF:000046">
    <property type="entry name" value="Cystathionine gamma-lyase"/>
    <property type="match status" value="1"/>
</dbReference>
<name>A0A4V6YR22_9FIRM</name>
<dbReference type="GO" id="GO:0047982">
    <property type="term" value="F:homocysteine desulfhydrase activity"/>
    <property type="evidence" value="ECO:0007669"/>
    <property type="project" value="UniProtKB-EC"/>
</dbReference>
<dbReference type="STRING" id="180332.GCA_000797495_05780"/>
<evidence type="ECO:0000256" key="9">
    <source>
        <dbReference type="RuleBase" id="RU362118"/>
    </source>
</evidence>
<dbReference type="InterPro" id="IPR000277">
    <property type="entry name" value="Cys/Met-Metab_PyrdxlP-dep_enz"/>
</dbReference>
<evidence type="ECO:0000256" key="1">
    <source>
        <dbReference type="ARBA" id="ARBA00001933"/>
    </source>
</evidence>
<keyword evidence="10" id="KW-0808">Transferase</keyword>
<evidence type="ECO:0000256" key="4">
    <source>
        <dbReference type="ARBA" id="ARBA00047175"/>
    </source>
</evidence>
<comment type="catalytic activity">
    <reaction evidence="6">
        <text>L-homocysteine + H2O = 2-oxobutanoate + hydrogen sulfide + NH4(+) + H(+)</text>
        <dbReference type="Rhea" id="RHEA:14501"/>
        <dbReference type="ChEBI" id="CHEBI:15377"/>
        <dbReference type="ChEBI" id="CHEBI:15378"/>
        <dbReference type="ChEBI" id="CHEBI:16763"/>
        <dbReference type="ChEBI" id="CHEBI:28938"/>
        <dbReference type="ChEBI" id="CHEBI:29919"/>
        <dbReference type="ChEBI" id="CHEBI:58199"/>
        <dbReference type="EC" id="4.4.1.2"/>
    </reaction>
    <physiologicalReaction direction="left-to-right" evidence="6">
        <dbReference type="Rhea" id="RHEA:14502"/>
    </physiologicalReaction>
</comment>
<dbReference type="GO" id="GO:0005737">
    <property type="term" value="C:cytoplasm"/>
    <property type="evidence" value="ECO:0007669"/>
    <property type="project" value="TreeGrafter"/>
</dbReference>
<dbReference type="GO" id="GO:0018826">
    <property type="term" value="F:methionine gamma-lyase activity"/>
    <property type="evidence" value="ECO:0007669"/>
    <property type="project" value="UniProtKB-EC"/>
</dbReference>
<organism evidence="10 11">
    <name type="scientific">Robinsoniella peoriensis</name>
    <dbReference type="NCBI Taxonomy" id="180332"/>
    <lineage>
        <taxon>Bacteria</taxon>
        <taxon>Bacillati</taxon>
        <taxon>Bacillota</taxon>
        <taxon>Clostridia</taxon>
        <taxon>Lachnospirales</taxon>
        <taxon>Lachnospiraceae</taxon>
        <taxon>Robinsoniella</taxon>
    </lineage>
</organism>
<reference evidence="10 11" key="1">
    <citation type="journal article" date="2019" name="Anaerobe">
        <title>Detection of Robinsoniella peoriensis in multiple bone samples of a trauma patient.</title>
        <authorList>
            <person name="Schrottner P."/>
            <person name="Hartwich K."/>
            <person name="Bunk B."/>
            <person name="Schober I."/>
            <person name="Helbig S."/>
            <person name="Rudolph W.W."/>
            <person name="Gunzer F."/>
        </authorList>
    </citation>
    <scope>NUCLEOTIDE SEQUENCE [LARGE SCALE GENOMIC DNA]</scope>
    <source>
        <strain evidence="10 11">DSM 106044</strain>
    </source>
</reference>
<dbReference type="PANTHER" id="PTHR11808:SF80">
    <property type="entry name" value="CYSTATHIONINE GAMMA-LYASE"/>
    <property type="match status" value="1"/>
</dbReference>
<evidence type="ECO:0000256" key="3">
    <source>
        <dbReference type="ARBA" id="ARBA00022898"/>
    </source>
</evidence>
<comment type="catalytic activity">
    <reaction evidence="7">
        <text>L-methionine + H2O = methanethiol + 2-oxobutanoate + NH4(+)</text>
        <dbReference type="Rhea" id="RHEA:23800"/>
        <dbReference type="ChEBI" id="CHEBI:15377"/>
        <dbReference type="ChEBI" id="CHEBI:16007"/>
        <dbReference type="ChEBI" id="CHEBI:16763"/>
        <dbReference type="ChEBI" id="CHEBI:28938"/>
        <dbReference type="ChEBI" id="CHEBI:57844"/>
        <dbReference type="EC" id="4.4.1.11"/>
    </reaction>
    <physiologicalReaction direction="left-to-right" evidence="7">
        <dbReference type="Rhea" id="RHEA:23801"/>
    </physiologicalReaction>
</comment>
<dbReference type="AlphaFoldDB" id="A0A4V6YR22"/>
<dbReference type="Proteomes" id="UP000306509">
    <property type="component" value="Unassembled WGS sequence"/>
</dbReference>
<comment type="similarity">
    <text evidence="2 9">Belongs to the trans-sulfuration enzymes family.</text>
</comment>
<dbReference type="SUPFAM" id="SSF53383">
    <property type="entry name" value="PLP-dependent transferases"/>
    <property type="match status" value="1"/>
</dbReference>
<comment type="caution">
    <text evidence="10">The sequence shown here is derived from an EMBL/GenBank/DDBJ whole genome shotgun (WGS) entry which is preliminary data.</text>
</comment>
<evidence type="ECO:0000256" key="7">
    <source>
        <dbReference type="ARBA" id="ARBA00052699"/>
    </source>
</evidence>
<evidence type="ECO:0000256" key="2">
    <source>
        <dbReference type="ARBA" id="ARBA00009077"/>
    </source>
</evidence>
<sequence length="393" mass="43679">MMDDLLSMTHLGDEYDKYLNAVIPPVFMNSLHVFPTFEEYAGCDASKKGEFKYGRVSNPTVHILEEKVAALEHGCRAAAFGSGMAATSAAILATCKAGSHIICMRDVYGPVKNILNRYMIPKLNMSVTYWSGESLDELEKAILPETDLIMIESPATFVFTVVDIAGVAAIAKKHGVKTYIDNTYCTPLYQKPLDLGIDLVMHTLTKYIGGHSDIMGGILTSADEELMIEIQFTVRELFGANMGPMEAWLAIRGLRTMALRVAEHGRTAQIIAEYLEKHERVERVYYTGLPSHPQRELIEKQQKGHTGLLSFVLKDSPDEAVKVINKLKLFGKGCSWGGFESLALCPLYTATEEEIKFLNLSDHDRGLIRIHCGLEGVDNLMEDLENALERVLN</sequence>
<dbReference type="InterPro" id="IPR015422">
    <property type="entry name" value="PyrdxlP-dep_Trfase_small"/>
</dbReference>
<dbReference type="Gene3D" id="3.40.640.10">
    <property type="entry name" value="Type I PLP-dependent aspartate aminotransferase-like (Major domain)"/>
    <property type="match status" value="1"/>
</dbReference>
<keyword evidence="11" id="KW-1185">Reference proteome</keyword>
<dbReference type="PIRSF" id="PIRSF001434">
    <property type="entry name" value="CGS"/>
    <property type="match status" value="1"/>
</dbReference>
<keyword evidence="3 8" id="KW-0663">Pyridoxal phosphate</keyword>
<dbReference type="EC" id="4.4.1.2" evidence="4"/>
<accession>A0A4V6YR22</accession>